<dbReference type="PANTHER" id="PTHR11067">
    <property type="entry name" value="INOSINE TRIPHOSPHATE PYROPHOSPHATASE/HAM1 PROTEIN"/>
    <property type="match status" value="1"/>
</dbReference>
<dbReference type="FunFam" id="3.90.950.10:FF:000001">
    <property type="entry name" value="dITP/XTP pyrophosphatase"/>
    <property type="match status" value="1"/>
</dbReference>
<dbReference type="SUPFAM" id="SSF52972">
    <property type="entry name" value="ITPase-like"/>
    <property type="match status" value="1"/>
</dbReference>
<name>A0A3S9MZS6_9FLAO</name>
<comment type="catalytic activity">
    <reaction evidence="10">
        <text>ITP + H2O = IMP + diphosphate + H(+)</text>
        <dbReference type="Rhea" id="RHEA:29399"/>
        <dbReference type="ChEBI" id="CHEBI:15377"/>
        <dbReference type="ChEBI" id="CHEBI:15378"/>
        <dbReference type="ChEBI" id="CHEBI:33019"/>
        <dbReference type="ChEBI" id="CHEBI:58053"/>
        <dbReference type="ChEBI" id="CHEBI:61402"/>
        <dbReference type="EC" id="3.6.1.66"/>
    </reaction>
</comment>
<comment type="catalytic activity">
    <reaction evidence="8 10">
        <text>dITP + H2O = dIMP + diphosphate + H(+)</text>
        <dbReference type="Rhea" id="RHEA:28342"/>
        <dbReference type="ChEBI" id="CHEBI:15377"/>
        <dbReference type="ChEBI" id="CHEBI:15378"/>
        <dbReference type="ChEBI" id="CHEBI:33019"/>
        <dbReference type="ChEBI" id="CHEBI:61194"/>
        <dbReference type="ChEBI" id="CHEBI:61382"/>
        <dbReference type="EC" id="3.6.1.66"/>
    </reaction>
</comment>
<keyword evidence="5 10" id="KW-0378">Hydrolase</keyword>
<dbReference type="HAMAP" id="MF_01405">
    <property type="entry name" value="Non_canon_purine_NTPase"/>
    <property type="match status" value="1"/>
</dbReference>
<dbReference type="GO" id="GO:0046872">
    <property type="term" value="F:metal ion binding"/>
    <property type="evidence" value="ECO:0007669"/>
    <property type="project" value="UniProtKB-KW"/>
</dbReference>
<gene>
    <name evidence="12" type="ORF">EJ995_10555</name>
</gene>
<organism evidence="12 13">
    <name type="scientific">Nonlabens ponticola</name>
    <dbReference type="NCBI Taxonomy" id="2496866"/>
    <lineage>
        <taxon>Bacteria</taxon>
        <taxon>Pseudomonadati</taxon>
        <taxon>Bacteroidota</taxon>
        <taxon>Flavobacteriia</taxon>
        <taxon>Flavobacteriales</taxon>
        <taxon>Flavobacteriaceae</taxon>
        <taxon>Nonlabens</taxon>
    </lineage>
</organism>
<dbReference type="GO" id="GO:0009146">
    <property type="term" value="P:purine nucleoside triphosphate catabolic process"/>
    <property type="evidence" value="ECO:0007669"/>
    <property type="project" value="UniProtKB-UniRule"/>
</dbReference>
<dbReference type="CDD" id="cd00515">
    <property type="entry name" value="HAM1"/>
    <property type="match status" value="1"/>
</dbReference>
<feature type="binding site" evidence="10">
    <location>
        <begin position="147"/>
        <end position="150"/>
    </location>
    <ligand>
        <name>substrate</name>
    </ligand>
</feature>
<evidence type="ECO:0000313" key="13">
    <source>
        <dbReference type="Proteomes" id="UP000279600"/>
    </source>
</evidence>
<sequence>MELLFATHNPNKLIEVQAMMPAHVKLLSLADVLLHDDIPETADTIEGNAILKTDYITARMNYPVFADDTGLIVPALNGEPGVYSARYAGDHKNSDDNMNKLLEQLQGKDRAAYFQTVISFNQEGQQHLFTGECHGTILEDKRGDGGFGYDPIFKPKGYELSFAQMPLDEKARISHRGKALAQLIDFLDRQVNK</sequence>
<feature type="active site" description="Proton acceptor" evidence="10">
    <location>
        <position position="68"/>
    </location>
</feature>
<feature type="binding site" evidence="10">
    <location>
        <position position="69"/>
    </location>
    <ligand>
        <name>substrate</name>
    </ligand>
</feature>
<dbReference type="GO" id="GO:0000166">
    <property type="term" value="F:nucleotide binding"/>
    <property type="evidence" value="ECO:0007669"/>
    <property type="project" value="UniProtKB-KW"/>
</dbReference>
<evidence type="ECO:0000256" key="7">
    <source>
        <dbReference type="ARBA" id="ARBA00023080"/>
    </source>
</evidence>
<dbReference type="Gene3D" id="3.90.950.10">
    <property type="match status" value="1"/>
</dbReference>
<dbReference type="NCBIfam" id="NF011398">
    <property type="entry name" value="PRK14823.1"/>
    <property type="match status" value="1"/>
</dbReference>
<dbReference type="OrthoDB" id="9807456at2"/>
<dbReference type="KEGG" id="noj:EJ995_10555"/>
<evidence type="ECO:0000256" key="1">
    <source>
        <dbReference type="ARBA" id="ARBA00008023"/>
    </source>
</evidence>
<evidence type="ECO:0000256" key="6">
    <source>
        <dbReference type="ARBA" id="ARBA00022842"/>
    </source>
</evidence>
<comment type="similarity">
    <text evidence="1 10 11">Belongs to the HAM1 NTPase family.</text>
</comment>
<dbReference type="GO" id="GO:0036222">
    <property type="term" value="F:XTP diphosphatase activity"/>
    <property type="evidence" value="ECO:0007669"/>
    <property type="project" value="UniProtKB-UniRule"/>
</dbReference>
<dbReference type="RefSeq" id="WP_126448312.1">
    <property type="nucleotide sequence ID" value="NZ_CP034549.1"/>
</dbReference>
<keyword evidence="3 10" id="KW-0479">Metal-binding</keyword>
<dbReference type="GO" id="GO:0009117">
    <property type="term" value="P:nucleotide metabolic process"/>
    <property type="evidence" value="ECO:0007669"/>
    <property type="project" value="UniProtKB-KW"/>
</dbReference>
<keyword evidence="7 10" id="KW-0546">Nucleotide metabolism</keyword>
<reference evidence="12 13" key="1">
    <citation type="submission" date="2018-12" db="EMBL/GenBank/DDBJ databases">
        <title>Complete genome of Nonlabens sp. MJ115.</title>
        <authorList>
            <person name="Choi H.S."/>
            <person name="Jung J."/>
        </authorList>
    </citation>
    <scope>NUCLEOTIDE SEQUENCE [LARGE SCALE GENOMIC DNA]</scope>
    <source>
        <strain evidence="12 13">MJ115</strain>
    </source>
</reference>
<dbReference type="InterPro" id="IPR020922">
    <property type="entry name" value="dITP/XTP_pyrophosphatase"/>
</dbReference>
<dbReference type="GO" id="GO:0036220">
    <property type="term" value="F:ITP diphosphatase activity"/>
    <property type="evidence" value="ECO:0007669"/>
    <property type="project" value="UniProtKB-UniRule"/>
</dbReference>
<evidence type="ECO:0000313" key="12">
    <source>
        <dbReference type="EMBL" id="AZQ44658.1"/>
    </source>
</evidence>
<evidence type="ECO:0000256" key="11">
    <source>
        <dbReference type="RuleBase" id="RU003781"/>
    </source>
</evidence>
<evidence type="ECO:0000256" key="2">
    <source>
        <dbReference type="ARBA" id="ARBA00011738"/>
    </source>
</evidence>
<keyword evidence="6 10" id="KW-0460">Magnesium</keyword>
<comment type="catalytic activity">
    <reaction evidence="9 10">
        <text>XTP + H2O = XMP + diphosphate + H(+)</text>
        <dbReference type="Rhea" id="RHEA:28610"/>
        <dbReference type="ChEBI" id="CHEBI:15377"/>
        <dbReference type="ChEBI" id="CHEBI:15378"/>
        <dbReference type="ChEBI" id="CHEBI:33019"/>
        <dbReference type="ChEBI" id="CHEBI:57464"/>
        <dbReference type="ChEBI" id="CHEBI:61314"/>
        <dbReference type="EC" id="3.6.1.66"/>
    </reaction>
</comment>
<dbReference type="PANTHER" id="PTHR11067:SF9">
    <property type="entry name" value="INOSINE TRIPHOSPHATE PYROPHOSPHATASE"/>
    <property type="match status" value="1"/>
</dbReference>
<dbReference type="EMBL" id="CP034549">
    <property type="protein sequence ID" value="AZQ44658.1"/>
    <property type="molecule type" value="Genomic_DNA"/>
</dbReference>
<dbReference type="Proteomes" id="UP000279600">
    <property type="component" value="Chromosome"/>
</dbReference>
<evidence type="ECO:0000256" key="5">
    <source>
        <dbReference type="ARBA" id="ARBA00022801"/>
    </source>
</evidence>
<evidence type="ECO:0000256" key="3">
    <source>
        <dbReference type="ARBA" id="ARBA00022723"/>
    </source>
</evidence>
<feature type="binding site" evidence="10">
    <location>
        <position position="170"/>
    </location>
    <ligand>
        <name>substrate</name>
    </ligand>
</feature>
<evidence type="ECO:0000256" key="8">
    <source>
        <dbReference type="ARBA" id="ARBA00051875"/>
    </source>
</evidence>
<proteinExistence type="inferred from homology"/>
<evidence type="ECO:0000256" key="9">
    <source>
        <dbReference type="ARBA" id="ARBA00052017"/>
    </source>
</evidence>
<keyword evidence="13" id="KW-1185">Reference proteome</keyword>
<dbReference type="GO" id="GO:0005829">
    <property type="term" value="C:cytosol"/>
    <property type="evidence" value="ECO:0007669"/>
    <property type="project" value="TreeGrafter"/>
</dbReference>
<dbReference type="Pfam" id="PF01725">
    <property type="entry name" value="Ham1p_like"/>
    <property type="match status" value="1"/>
</dbReference>
<dbReference type="InterPro" id="IPR029001">
    <property type="entry name" value="ITPase-like_fam"/>
</dbReference>
<feature type="binding site" evidence="10">
    <location>
        <begin position="175"/>
        <end position="176"/>
    </location>
    <ligand>
        <name>substrate</name>
    </ligand>
</feature>
<dbReference type="GO" id="GO:0035870">
    <property type="term" value="F:dITP diphosphatase activity"/>
    <property type="evidence" value="ECO:0007669"/>
    <property type="project" value="UniProtKB-UniRule"/>
</dbReference>
<accession>A0A3S9MZS6</accession>
<comment type="caution">
    <text evidence="10">Lacks conserved residue(s) required for the propagation of feature annotation.</text>
</comment>
<comment type="function">
    <text evidence="10">Pyrophosphatase that catalyzes the hydrolysis of nucleoside triphosphates to their monophosphate derivatives, with a high preference for the non-canonical purine nucleotides XTP (xanthosine triphosphate), dITP (deoxyinosine triphosphate) and ITP. Seems to function as a house-cleaning enzyme that removes non-canonical purine nucleotides from the nucleotide pool, thus preventing their incorporation into DNA/RNA and avoiding chromosomal lesions.</text>
</comment>
<feature type="binding site" evidence="10">
    <location>
        <position position="68"/>
    </location>
    <ligand>
        <name>Mg(2+)</name>
        <dbReference type="ChEBI" id="CHEBI:18420"/>
    </ligand>
</feature>
<dbReference type="AlphaFoldDB" id="A0A3S9MZS6"/>
<comment type="subunit">
    <text evidence="2 10">Homodimer.</text>
</comment>
<feature type="binding site" evidence="10">
    <location>
        <begin position="7"/>
        <end position="12"/>
    </location>
    <ligand>
        <name>substrate</name>
    </ligand>
</feature>
<dbReference type="NCBIfam" id="TIGR00042">
    <property type="entry name" value="RdgB/HAM1 family non-canonical purine NTP pyrophosphatase"/>
    <property type="match status" value="1"/>
</dbReference>
<dbReference type="InterPro" id="IPR002637">
    <property type="entry name" value="RdgB/HAM1"/>
</dbReference>
<comment type="cofactor">
    <cofactor evidence="10">
        <name>Mg(2+)</name>
        <dbReference type="ChEBI" id="CHEBI:18420"/>
    </cofactor>
    <text evidence="10">Binds 1 Mg(2+) ion per subunit.</text>
</comment>
<evidence type="ECO:0000256" key="4">
    <source>
        <dbReference type="ARBA" id="ARBA00022741"/>
    </source>
</evidence>
<keyword evidence="4 10" id="KW-0547">Nucleotide-binding</keyword>
<dbReference type="EC" id="3.6.1.66" evidence="10"/>
<protein>
    <recommendedName>
        <fullName evidence="10">dITP/XTP pyrophosphatase</fullName>
        <ecNumber evidence="10">3.6.1.66</ecNumber>
    </recommendedName>
    <alternativeName>
        <fullName evidence="10">Non-canonical purine NTP pyrophosphatase</fullName>
    </alternativeName>
    <alternativeName>
        <fullName evidence="10">Non-standard purine NTP pyrophosphatase</fullName>
    </alternativeName>
    <alternativeName>
        <fullName evidence="10">Nucleoside-triphosphate diphosphatase</fullName>
    </alternativeName>
    <alternativeName>
        <fullName evidence="10">Nucleoside-triphosphate pyrophosphatase</fullName>
        <shortName evidence="10">NTPase</shortName>
    </alternativeName>
</protein>
<dbReference type="GO" id="GO:0017111">
    <property type="term" value="F:ribonucleoside triphosphate phosphatase activity"/>
    <property type="evidence" value="ECO:0007669"/>
    <property type="project" value="InterPro"/>
</dbReference>
<evidence type="ECO:0000256" key="10">
    <source>
        <dbReference type="HAMAP-Rule" id="MF_01405"/>
    </source>
</evidence>